<dbReference type="InterPro" id="IPR001509">
    <property type="entry name" value="Epimerase_deHydtase"/>
</dbReference>
<accession>A0A7D5W4P7</accession>
<dbReference type="SUPFAM" id="SSF51735">
    <property type="entry name" value="NAD(P)-binding Rossmann-fold domains"/>
    <property type="match status" value="1"/>
</dbReference>
<evidence type="ECO:0000313" key="2">
    <source>
        <dbReference type="EMBL" id="QLJ19349.1"/>
    </source>
</evidence>
<proteinExistence type="predicted"/>
<feature type="domain" description="NAD-dependent epimerase/dehydratase" evidence="1">
    <location>
        <begin position="4"/>
        <end position="202"/>
    </location>
</feature>
<dbReference type="RefSeq" id="WP_143475718.1">
    <property type="nucleotide sequence ID" value="NZ_CAYQIH010000002.1"/>
</dbReference>
<evidence type="ECO:0000259" key="1">
    <source>
        <dbReference type="Pfam" id="PF01370"/>
    </source>
</evidence>
<dbReference type="AlphaFoldDB" id="A0A7D5W4P7"/>
<reference evidence="2" key="1">
    <citation type="submission" date="2020-07" db="EMBL/GenBank/DDBJ databases">
        <title>Hypervirulent multi-drug resistant Proteus mirabilis strain with mosaic plasmid.</title>
        <authorList>
            <person name="Shelenkov A."/>
            <person name="Mikhaylova Y.V."/>
            <person name="Yanushevich Y.G."/>
            <person name="Petrova L."/>
            <person name="Fomina V."/>
            <person name="Zamyatin M."/>
            <person name="Shagin D."/>
        </authorList>
    </citation>
    <scope>NUCLEOTIDE SEQUENCE</scope>
    <source>
        <strain evidence="2">CriePir89</strain>
    </source>
</reference>
<organism evidence="2">
    <name type="scientific">Proteus mirabilis</name>
    <dbReference type="NCBI Taxonomy" id="584"/>
    <lineage>
        <taxon>Bacteria</taxon>
        <taxon>Pseudomonadati</taxon>
        <taxon>Pseudomonadota</taxon>
        <taxon>Gammaproteobacteria</taxon>
        <taxon>Enterobacterales</taxon>
        <taxon>Morganellaceae</taxon>
        <taxon>Proteus</taxon>
    </lineage>
</organism>
<protein>
    <submittedName>
        <fullName evidence="2">SDR family oxidoreductase</fullName>
    </submittedName>
</protein>
<name>A0A7D5W4P7_PROMI</name>
<dbReference type="Gene3D" id="3.40.50.720">
    <property type="entry name" value="NAD(P)-binding Rossmann-like Domain"/>
    <property type="match status" value="1"/>
</dbReference>
<dbReference type="PANTHER" id="PTHR43245">
    <property type="entry name" value="BIFUNCTIONAL POLYMYXIN RESISTANCE PROTEIN ARNA"/>
    <property type="match status" value="1"/>
</dbReference>
<sequence length="271" mass="30808">MKYTVIGSSGFIGSHMVSFLQSMNKECFCPDREYDYSIASDLGTIFYCAGYGNCKSDIYNVIDANVNKLKEILTLAKFHKLIYISSTRVYLNSEYSTETSDLKVSYNDERKLFNLTKLVAEDLCVKSKKNVIIVRPSNVYGLALNSSLFLPQIIKNAINNHKVDMYVNCDYEKDYVSVNDVVTVMYKLSETINSPGDIYNIASGYNTTAKSIADILVSETGCNIEWHKNNTYETFPIIDMKKTNLVVPHNYNNVLDDLVSMIEEFKKYQGK</sequence>
<dbReference type="Pfam" id="PF01370">
    <property type="entry name" value="Epimerase"/>
    <property type="match status" value="1"/>
</dbReference>
<dbReference type="EMBL" id="CP059056">
    <property type="protein sequence ID" value="QLJ19349.1"/>
    <property type="molecule type" value="Genomic_DNA"/>
</dbReference>
<dbReference type="InterPro" id="IPR036291">
    <property type="entry name" value="NAD(P)-bd_dom_sf"/>
</dbReference>
<dbReference type="CDD" id="cd08946">
    <property type="entry name" value="SDR_e"/>
    <property type="match status" value="1"/>
</dbReference>
<gene>
    <name evidence="2" type="ORF">HZ283_00295</name>
</gene>
<dbReference type="InterPro" id="IPR050177">
    <property type="entry name" value="Lipid_A_modif_metabolic_enz"/>
</dbReference>